<evidence type="ECO:0000256" key="8">
    <source>
        <dbReference type="ARBA" id="ARBA00022840"/>
    </source>
</evidence>
<dbReference type="GO" id="GO:0005524">
    <property type="term" value="F:ATP binding"/>
    <property type="evidence" value="ECO:0007669"/>
    <property type="project" value="UniProtKB-KW"/>
</dbReference>
<feature type="domain" description="tRNA-specific 2-thiouridylase MnmA-like central" evidence="14">
    <location>
        <begin position="619"/>
        <end position="657"/>
    </location>
</feature>
<keyword evidence="4" id="KW-0820">tRNA-binding</keyword>
<reference evidence="16" key="1">
    <citation type="journal article" date="2012" name="PLoS Pathog.">
        <title>Comparative genomics of the apicomplexan parasites Toxoplasma gondii and Neospora caninum: Coccidia differing in host range and transmission strategy.</title>
        <authorList>
            <person name="Reid A.J."/>
            <person name="Vermont S.J."/>
            <person name="Cotton J.A."/>
            <person name="Harris D."/>
            <person name="Hill-Cawthorne G.A."/>
            <person name="Konen-Waisman S."/>
            <person name="Latham S.M."/>
            <person name="Mourier T."/>
            <person name="Norton R."/>
            <person name="Quail M.A."/>
            <person name="Sanders M."/>
            <person name="Shanmugam D."/>
            <person name="Sohal A."/>
            <person name="Wasmuth J.D."/>
            <person name="Brunk B."/>
            <person name="Grigg M.E."/>
            <person name="Howard J.C."/>
            <person name="Parkinson J."/>
            <person name="Roos D.S."/>
            <person name="Trees A.J."/>
            <person name="Berriman M."/>
            <person name="Pain A."/>
            <person name="Wastling J.M."/>
        </authorList>
    </citation>
    <scope>NUCLEOTIDE SEQUENCE [LARGE SCALE GENOMIC DNA]</scope>
    <source>
        <strain evidence="16">Liverpool</strain>
    </source>
</reference>
<evidence type="ECO:0000256" key="11">
    <source>
        <dbReference type="ARBA" id="ARBA00049564"/>
    </source>
</evidence>
<comment type="function">
    <text evidence="1">Catalyzes the 2-thiolation of uridine at the wobble position (U34) of mitochondrial tRNA(Lys), tRNA(Glu) and tRNA(Gln). Required for the formation of 5-taurinomethyl-2-thiouridine (tm5s2U) of mitochondrial tRNA(Lys), tRNA(Glu), and tRNA(Gln) at the wobble position. ATP is required to activate the C2 atom of the wobble base.</text>
</comment>
<dbReference type="Gene3D" id="2.40.30.10">
    <property type="entry name" value="Translation factors"/>
    <property type="match status" value="1"/>
</dbReference>
<keyword evidence="6" id="KW-0819">tRNA processing</keyword>
<dbReference type="GO" id="GO:0000049">
    <property type="term" value="F:tRNA binding"/>
    <property type="evidence" value="ECO:0007669"/>
    <property type="project" value="UniProtKB-KW"/>
</dbReference>
<dbReference type="EMBL" id="FR823392">
    <property type="protein sequence ID" value="CBZ54930.1"/>
    <property type="molecule type" value="Genomic_DNA"/>
</dbReference>
<evidence type="ECO:0000259" key="13">
    <source>
        <dbReference type="Pfam" id="PF20258"/>
    </source>
</evidence>
<evidence type="ECO:0000256" key="2">
    <source>
        <dbReference type="ARBA" id="ARBA00006191"/>
    </source>
</evidence>
<feature type="compositionally biased region" description="Basic and acidic residues" evidence="12">
    <location>
        <begin position="203"/>
        <end position="213"/>
    </location>
</feature>
<dbReference type="GO" id="GO:0061708">
    <property type="term" value="F:tRNA-5-taurinomethyluridine 2-sulfurtransferase"/>
    <property type="evidence" value="ECO:0007669"/>
    <property type="project" value="UniProtKB-EC"/>
</dbReference>
<dbReference type="InterPro" id="IPR051305">
    <property type="entry name" value="tRNA_2-thiouridylase_MnmA"/>
</dbReference>
<organism evidence="15 16">
    <name type="scientific">Neospora caninum (strain Liverpool)</name>
    <dbReference type="NCBI Taxonomy" id="572307"/>
    <lineage>
        <taxon>Eukaryota</taxon>
        <taxon>Sar</taxon>
        <taxon>Alveolata</taxon>
        <taxon>Apicomplexa</taxon>
        <taxon>Conoidasida</taxon>
        <taxon>Coccidia</taxon>
        <taxon>Eucoccidiorida</taxon>
        <taxon>Eimeriorina</taxon>
        <taxon>Sarcocystidae</taxon>
        <taxon>Neospora</taxon>
    </lineage>
</organism>
<evidence type="ECO:0000259" key="14">
    <source>
        <dbReference type="Pfam" id="PF20259"/>
    </source>
</evidence>
<dbReference type="SUPFAM" id="SSF52402">
    <property type="entry name" value="Adenine nucleotide alpha hydrolases-like"/>
    <property type="match status" value="1"/>
</dbReference>
<dbReference type="AlphaFoldDB" id="F0VMI4"/>
<sequence length="1109" mass="120777">MTSSRDEGNETDEETEDNPRAWERVEGCSALVHIRVRLQPRPSQDAREPRDCALARGKEAPEETPKKRSGFGPPSSPSPFSSSCSDCHSLRRGDGDASRTPLPPAVGLTTENRGEVRVDLRGWSDSLLVRGWLSVLVAGLKGCAPETVLALTTDEILREAGLKAPSTLRSPGKEADRSAREPQEEGRAEGDEVQQGGEEDGEREERRRARDEEKRRLVVPQGLGHMLRSIQRQVRVQLGRLQEEKTGCTAEEKVGERKNSDRSHEPAGPPGQGEKPTAELESVPDPRSRNREKEAVTLPSSPLSSPCRPRAPPSSLARALASSSPLSSSSSESSGPEAEARRAAPPLSEEIAVLLSGGVDSSVSLRLLQQRGFSPRAFFIKIWLPEYLLVSRHLPREDTGESALPEAGRACGWRADLTFAEQVCRQARVPLEVLPLQEAYWEGVVKQLLDEARQGLTPNPDWWCNQRVKFGAFLDLLDGRENRRNLSRHNGDKASEAKNAERPSSAWSSCWTGAVASGHYARVVHDAEAARSGQREGHEREDERGDRRTRLLRGKDRRKDQSYFLSGLSQRQLRRLLTPVGDMEKVEVRRLAAGLALPTASRRDSQGLCFLGKLPLSLFFQHFLGSSPGPVLHFPSCLALGTHGGLWNFTVGQRKGVTPCIDVGRIRKLSSRSSLDSRAAPFGNQQKRQTRDRSEQSRGPGELQNWSPASESSVRTPGTPNVPEPAGPALATSGEEATANLRLERNASKRESRPGGADPNAPDRNRNTVGLVCTYSRAPPTDGGRATSPSSSSAVDGNEVRKGGRSRLPRPALAALLSETSQNVFGSAHPLLRGGRGATSLAGRWVVAGKHPPSNALFVVSEKEMKDAAAVAESVGYSLEVLAAGAGVDTAAESQATYLLAFLLTLQQKFLRVDDFQWISGAPPLRPLNAVKEEHPWAPRASFLHALPSRSEGVLPWRQAGDEKEDGDLAFLRWALEGTKDRSPRVYDVQVRHAAGSACAAVHRNVRLCLFPPEKVLSKETLSRPSVLSYHSKGSRAERTRWHFGDQRSSSSLPGVWTAWIELHEPDEGLAPGQIAALYEGEECLGAGRISPRQGHLAVEAALRAAGLS</sequence>
<keyword evidence="8" id="KW-0067">ATP-binding</keyword>
<dbReference type="GO" id="GO:0032259">
    <property type="term" value="P:methylation"/>
    <property type="evidence" value="ECO:0007669"/>
    <property type="project" value="UniProtKB-KW"/>
</dbReference>
<name>F0VMI4_NEOCL</name>
<feature type="domain" description="tRNA-specific 2-thiouridylase MnmA-like C-terminal" evidence="13">
    <location>
        <begin position="1058"/>
        <end position="1090"/>
    </location>
</feature>
<protein>
    <recommendedName>
        <fullName evidence="3">tRNA-5-taurinomethyluridine 2-sulfurtransferase</fullName>
        <ecNumber evidence="3">2.8.1.14</ecNumber>
    </recommendedName>
</protein>
<comment type="similarity">
    <text evidence="2">Belongs to the MnmA/TRMU family.</text>
</comment>
<dbReference type="Gene3D" id="2.30.30.280">
    <property type="entry name" value="Adenine nucleotide alpha hydrolases-like domains"/>
    <property type="match status" value="1"/>
</dbReference>
<dbReference type="GO" id="GO:0008033">
    <property type="term" value="P:tRNA processing"/>
    <property type="evidence" value="ECO:0007669"/>
    <property type="project" value="UniProtKB-KW"/>
</dbReference>
<feature type="region of interest" description="Disordered" evidence="12">
    <location>
        <begin position="36"/>
        <end position="110"/>
    </location>
</feature>
<dbReference type="InterPro" id="IPR046884">
    <property type="entry name" value="MnmA-like_central"/>
</dbReference>
<dbReference type="Proteomes" id="UP000007494">
    <property type="component" value="Chromosome XI"/>
</dbReference>
<comment type="catalytic activity">
    <reaction evidence="11">
        <text>5-taurinomethyluridine(34) in tRNA + S-sulfanyl-L-cysteinyl-[protein] + AH2 + ATP = 5-taurinomethyl-2-thiouridine(34) in tRNA + L-cysteinyl-[protein] + A + AMP + diphosphate + H(+)</text>
        <dbReference type="Rhea" id="RHEA:47040"/>
        <dbReference type="Rhea" id="RHEA-COMP:10131"/>
        <dbReference type="Rhea" id="RHEA-COMP:11726"/>
        <dbReference type="Rhea" id="RHEA-COMP:11732"/>
        <dbReference type="Rhea" id="RHEA-COMP:11733"/>
        <dbReference type="ChEBI" id="CHEBI:13193"/>
        <dbReference type="ChEBI" id="CHEBI:15378"/>
        <dbReference type="ChEBI" id="CHEBI:17499"/>
        <dbReference type="ChEBI" id="CHEBI:29950"/>
        <dbReference type="ChEBI" id="CHEBI:30616"/>
        <dbReference type="ChEBI" id="CHEBI:33019"/>
        <dbReference type="ChEBI" id="CHEBI:61963"/>
        <dbReference type="ChEBI" id="CHEBI:87171"/>
        <dbReference type="ChEBI" id="CHEBI:87172"/>
        <dbReference type="ChEBI" id="CHEBI:456215"/>
        <dbReference type="EC" id="2.8.1.14"/>
    </reaction>
</comment>
<dbReference type="InterPro" id="IPR046885">
    <property type="entry name" value="MnmA-like_C"/>
</dbReference>
<keyword evidence="7" id="KW-0547">Nucleotide-binding</keyword>
<evidence type="ECO:0000256" key="4">
    <source>
        <dbReference type="ARBA" id="ARBA00022555"/>
    </source>
</evidence>
<keyword evidence="9" id="KW-0694">RNA-binding</keyword>
<feature type="compositionally biased region" description="Basic and acidic residues" evidence="12">
    <location>
        <begin position="742"/>
        <end position="753"/>
    </location>
</feature>
<dbReference type="InterPro" id="IPR014729">
    <property type="entry name" value="Rossmann-like_a/b/a_fold"/>
</dbReference>
<keyword evidence="5 15" id="KW-0808">Transferase</keyword>
<dbReference type="GO" id="GO:0008168">
    <property type="term" value="F:methyltransferase activity"/>
    <property type="evidence" value="ECO:0007669"/>
    <property type="project" value="UniProtKB-KW"/>
</dbReference>
<dbReference type="RefSeq" id="XP_003884958.1">
    <property type="nucleotide sequence ID" value="XM_003884909.1"/>
</dbReference>
<feature type="compositionally biased region" description="Basic and acidic residues" evidence="12">
    <location>
        <begin position="88"/>
        <end position="97"/>
    </location>
</feature>
<dbReference type="Pfam" id="PF20258">
    <property type="entry name" value="tRNA_Me_trans_C"/>
    <property type="match status" value="1"/>
</dbReference>
<evidence type="ECO:0000313" key="16">
    <source>
        <dbReference type="Proteomes" id="UP000007494"/>
    </source>
</evidence>
<dbReference type="InParanoid" id="F0VMI4"/>
<dbReference type="Pfam" id="PF03054">
    <property type="entry name" value="tRNA_Me_trans"/>
    <property type="match status" value="1"/>
</dbReference>
<feature type="compositionally biased region" description="Low complexity" evidence="12">
    <location>
        <begin position="299"/>
        <end position="345"/>
    </location>
</feature>
<accession>F0VMI4</accession>
<evidence type="ECO:0000256" key="6">
    <source>
        <dbReference type="ARBA" id="ARBA00022694"/>
    </source>
</evidence>
<dbReference type="InterPro" id="IPR004506">
    <property type="entry name" value="MnmA-like"/>
</dbReference>
<evidence type="ECO:0000256" key="10">
    <source>
        <dbReference type="ARBA" id="ARBA00023157"/>
    </source>
</evidence>
<dbReference type="PANTHER" id="PTHR43052">
    <property type="match status" value="1"/>
</dbReference>
<keyword evidence="15" id="KW-0489">Methyltransferase</keyword>
<dbReference type="eggNOG" id="KOG2805">
    <property type="taxonomic scope" value="Eukaryota"/>
</dbReference>
<evidence type="ECO:0000256" key="12">
    <source>
        <dbReference type="SAM" id="MobiDB-lite"/>
    </source>
</evidence>
<evidence type="ECO:0000256" key="7">
    <source>
        <dbReference type="ARBA" id="ARBA00022741"/>
    </source>
</evidence>
<feature type="compositionally biased region" description="Basic and acidic residues" evidence="12">
    <location>
        <begin position="44"/>
        <end position="66"/>
    </location>
</feature>
<evidence type="ECO:0000256" key="3">
    <source>
        <dbReference type="ARBA" id="ARBA00011953"/>
    </source>
</evidence>
<keyword evidence="10" id="KW-1015">Disulfide bond</keyword>
<feature type="compositionally biased region" description="Low complexity" evidence="12">
    <location>
        <begin position="70"/>
        <end position="83"/>
    </location>
</feature>
<feature type="region of interest" description="Disordered" evidence="12">
    <location>
        <begin position="672"/>
        <end position="807"/>
    </location>
</feature>
<dbReference type="CDD" id="cd01998">
    <property type="entry name" value="MnmA_TRMU-like"/>
    <property type="match status" value="1"/>
</dbReference>
<feature type="compositionally biased region" description="Polar residues" evidence="12">
    <location>
        <begin position="704"/>
        <end position="719"/>
    </location>
</feature>
<dbReference type="OMA" id="YEGEECL"/>
<feature type="region of interest" description="Disordered" evidence="12">
    <location>
        <begin position="528"/>
        <end position="552"/>
    </location>
</feature>
<evidence type="ECO:0000256" key="5">
    <source>
        <dbReference type="ARBA" id="ARBA00022679"/>
    </source>
</evidence>
<gene>
    <name evidence="15" type="ORF">NCLIV_053570</name>
</gene>
<dbReference type="OrthoDB" id="333407at2759"/>
<feature type="region of interest" description="Disordered" evidence="12">
    <location>
        <begin position="162"/>
        <end position="213"/>
    </location>
</feature>
<dbReference type="Gene3D" id="3.90.1010.10">
    <property type="match status" value="1"/>
</dbReference>
<evidence type="ECO:0000256" key="9">
    <source>
        <dbReference type="ARBA" id="ARBA00022884"/>
    </source>
</evidence>
<dbReference type="InterPro" id="IPR023382">
    <property type="entry name" value="MnmA-like_central_sf"/>
</dbReference>
<dbReference type="EC" id="2.8.1.14" evidence="3"/>
<evidence type="ECO:0000313" key="15">
    <source>
        <dbReference type="EMBL" id="CBZ54930.1"/>
    </source>
</evidence>
<dbReference type="Pfam" id="PF20259">
    <property type="entry name" value="tRNA_Me_trans_M"/>
    <property type="match status" value="1"/>
</dbReference>
<keyword evidence="16" id="KW-1185">Reference proteome</keyword>
<dbReference type="VEuPathDB" id="ToxoDB:NCLIV_053570"/>
<feature type="compositionally biased region" description="Basic and acidic residues" evidence="12">
    <location>
        <begin position="247"/>
        <end position="265"/>
    </location>
</feature>
<dbReference type="PANTHER" id="PTHR43052:SF1">
    <property type="entry name" value="TRNA-5-TAURINOMETHYLURIDINE 2-SULFURTRANSFERASE"/>
    <property type="match status" value="1"/>
</dbReference>
<feature type="compositionally biased region" description="Basic and acidic residues" evidence="12">
    <location>
        <begin position="284"/>
        <end position="295"/>
    </location>
</feature>
<feature type="region of interest" description="Disordered" evidence="12">
    <location>
        <begin position="247"/>
        <end position="345"/>
    </location>
</feature>
<proteinExistence type="inferred from homology"/>
<evidence type="ECO:0000256" key="1">
    <source>
        <dbReference type="ARBA" id="ARBA00003986"/>
    </source>
</evidence>
<dbReference type="Gene3D" id="3.40.50.620">
    <property type="entry name" value="HUPs"/>
    <property type="match status" value="1"/>
</dbReference>
<feature type="region of interest" description="Disordered" evidence="12">
    <location>
        <begin position="1"/>
        <end position="23"/>
    </location>
</feature>
<dbReference type="GeneID" id="13446636"/>
<feature type="compositionally biased region" description="Basic and acidic residues" evidence="12">
    <location>
        <begin position="171"/>
        <end position="190"/>
    </location>
</feature>